<keyword evidence="1" id="KW-0175">Coiled coil</keyword>
<gene>
    <name evidence="3" type="ORF">TH606_06070</name>
</gene>
<protein>
    <recommendedName>
        <fullName evidence="5">Pilus assembly protein PilN</fullName>
    </recommendedName>
</protein>
<reference evidence="3 4" key="1">
    <citation type="submission" date="2016-02" db="EMBL/GenBank/DDBJ databases">
        <title>Draft genome sequence of Thermodesulfatator sp. S606.</title>
        <authorList>
            <person name="Lai Q."/>
            <person name="Cao J."/>
            <person name="Dupont S."/>
            <person name="Shao Z."/>
            <person name="Jebbar M."/>
            <person name="Alain K."/>
        </authorList>
    </citation>
    <scope>NUCLEOTIDE SEQUENCE [LARGE SCALE GENOMIC DNA]</scope>
    <source>
        <strain evidence="3 4">S606</strain>
    </source>
</reference>
<evidence type="ECO:0008006" key="5">
    <source>
        <dbReference type="Google" id="ProtNLM"/>
    </source>
</evidence>
<dbReference type="InterPro" id="IPR007813">
    <property type="entry name" value="PilN"/>
</dbReference>
<evidence type="ECO:0000256" key="2">
    <source>
        <dbReference type="SAM" id="Phobius"/>
    </source>
</evidence>
<accession>A0A177E7Y0</accession>
<dbReference type="Pfam" id="PF05137">
    <property type="entry name" value="PilN"/>
    <property type="match status" value="1"/>
</dbReference>
<evidence type="ECO:0000313" key="3">
    <source>
        <dbReference type="EMBL" id="OAG27601.1"/>
    </source>
</evidence>
<comment type="caution">
    <text evidence="3">The sequence shown here is derived from an EMBL/GenBank/DDBJ whole genome shotgun (WGS) entry which is preliminary data.</text>
</comment>
<dbReference type="PANTHER" id="PTHR40278">
    <property type="entry name" value="DNA UTILIZATION PROTEIN HOFN"/>
    <property type="match status" value="1"/>
</dbReference>
<organism evidence="3 4">
    <name type="scientific">Thermodesulfatator autotrophicus</name>
    <dbReference type="NCBI Taxonomy" id="1795632"/>
    <lineage>
        <taxon>Bacteria</taxon>
        <taxon>Pseudomonadati</taxon>
        <taxon>Thermodesulfobacteriota</taxon>
        <taxon>Thermodesulfobacteria</taxon>
        <taxon>Thermodesulfobacteriales</taxon>
        <taxon>Thermodesulfatatoraceae</taxon>
        <taxon>Thermodesulfatator</taxon>
    </lineage>
</organism>
<dbReference type="EMBL" id="LSFI01000025">
    <property type="protein sequence ID" value="OAG27601.1"/>
    <property type="molecule type" value="Genomic_DNA"/>
</dbReference>
<dbReference type="PANTHER" id="PTHR40278:SF1">
    <property type="entry name" value="DNA UTILIZATION PROTEIN HOFN"/>
    <property type="match status" value="1"/>
</dbReference>
<feature type="coiled-coil region" evidence="1">
    <location>
        <begin position="55"/>
        <end position="82"/>
    </location>
</feature>
<keyword evidence="2" id="KW-1133">Transmembrane helix</keyword>
<sequence>MIRINLNPRKTKKKARDLKFKFLFVLLLISYVIMASSFFYLKKKEDNTSIQVAKINSEIKKYKKIEKEINKIKKETEEIEKRIDVIISLIRDNPLVIRSIDFTIRQLPVGKVALSKLSAQKYNINVSGQGESLKAIASFMKRLEEKNFVKKVYLTGTKRDNKNKLINFNLKIETKDEF</sequence>
<dbReference type="OrthoDB" id="9883874at2"/>
<keyword evidence="2" id="KW-0472">Membrane</keyword>
<dbReference type="Proteomes" id="UP000076964">
    <property type="component" value="Unassembled WGS sequence"/>
</dbReference>
<name>A0A177E7Y0_9BACT</name>
<evidence type="ECO:0000313" key="4">
    <source>
        <dbReference type="Proteomes" id="UP000076964"/>
    </source>
</evidence>
<proteinExistence type="predicted"/>
<dbReference type="AlphaFoldDB" id="A0A177E7Y0"/>
<feature type="transmembrane region" description="Helical" evidence="2">
    <location>
        <begin position="20"/>
        <end position="41"/>
    </location>
</feature>
<dbReference type="InterPro" id="IPR052534">
    <property type="entry name" value="Extracell_DNA_Util/SecSys_Comp"/>
</dbReference>
<keyword evidence="2" id="KW-0812">Transmembrane</keyword>
<evidence type="ECO:0000256" key="1">
    <source>
        <dbReference type="SAM" id="Coils"/>
    </source>
</evidence>
<dbReference type="STRING" id="1795632.TH606_06070"/>
<keyword evidence="4" id="KW-1185">Reference proteome</keyword>
<dbReference type="RefSeq" id="WP_068542029.1">
    <property type="nucleotide sequence ID" value="NZ_LSFI01000025.1"/>
</dbReference>